<comment type="caution">
    <text evidence="1">The sequence shown here is derived from an EMBL/GenBank/DDBJ whole genome shotgun (WGS) entry which is preliminary data.</text>
</comment>
<dbReference type="EMBL" id="ABIB01000013">
    <property type="protein sequence ID" value="EDP94784.1"/>
    <property type="molecule type" value="Genomic_DNA"/>
</dbReference>
<dbReference type="AlphaFoldDB" id="A9E8M7"/>
<dbReference type="PROSITE" id="PS51257">
    <property type="entry name" value="PROKAR_LIPOPROTEIN"/>
    <property type="match status" value="1"/>
</dbReference>
<name>A9E8M7_9FLAO</name>
<reference evidence="1 2" key="1">
    <citation type="journal article" date="2011" name="J. Bacteriol.">
        <title>Genome sequence of the algicidal bacterium Kordia algicida OT-1.</title>
        <authorList>
            <person name="Lee H.S."/>
            <person name="Kang S.G."/>
            <person name="Kwon K.K."/>
            <person name="Lee J.H."/>
            <person name="Kim S.J."/>
        </authorList>
    </citation>
    <scope>NUCLEOTIDE SEQUENCE [LARGE SCALE GENOMIC DNA]</scope>
    <source>
        <strain evidence="1 2">OT-1</strain>
    </source>
</reference>
<evidence type="ECO:0000313" key="2">
    <source>
        <dbReference type="Proteomes" id="UP000002945"/>
    </source>
</evidence>
<dbReference type="HOGENOM" id="CLU_965703_0_0_10"/>
<dbReference type="Proteomes" id="UP000002945">
    <property type="component" value="Unassembled WGS sequence"/>
</dbReference>
<proteinExistence type="predicted"/>
<sequence length="288" mass="33526">MVLRTKYKILIVLIATLFSCTTNKKEAYFYENIKKWETVFINTNTTGIKGELKLAISQDDELIEAINYKILGLSSLLKEELGDSINKIIITDLVSKEEIINENLDIEHVPVFSTMVMNSDKLLTYTITKQYELSKEPPYTEYINLDIENLQQIEISAIIDTKKKKEFQKIISDYINTEKRKVVNNYLLKLAERVDHLQEAYTEVFDKTTYSLEKITCVTNNASFSHFDTEGIVFNVDVTDENFLENTEQNRIEKYTSFIQIPYELVTPYVNRESNLFSSINNLNKIKK</sequence>
<protein>
    <submittedName>
        <fullName evidence="1">Uncharacterized protein</fullName>
    </submittedName>
</protein>
<gene>
    <name evidence="1" type="ORF">KAOT1_01120</name>
</gene>
<keyword evidence="2" id="KW-1185">Reference proteome</keyword>
<evidence type="ECO:0000313" key="1">
    <source>
        <dbReference type="EMBL" id="EDP94784.1"/>
    </source>
</evidence>
<dbReference type="STRING" id="391587.KAOT1_01120"/>
<accession>A9E8M7</accession>
<organism evidence="1 2">
    <name type="scientific">Kordia algicida OT-1</name>
    <dbReference type="NCBI Taxonomy" id="391587"/>
    <lineage>
        <taxon>Bacteria</taxon>
        <taxon>Pseudomonadati</taxon>
        <taxon>Bacteroidota</taxon>
        <taxon>Flavobacteriia</taxon>
        <taxon>Flavobacteriales</taxon>
        <taxon>Flavobacteriaceae</taxon>
        <taxon>Kordia</taxon>
    </lineage>
</organism>